<accession>J3N312</accession>
<evidence type="ECO:0000256" key="1">
    <source>
        <dbReference type="SAM" id="MobiDB-lite"/>
    </source>
</evidence>
<proteinExistence type="predicted"/>
<dbReference type="AlphaFoldDB" id="J3N312"/>
<dbReference type="STRING" id="4533.J3N312"/>
<sequence>RCRLYKVPGQICNTDQREHEPSYISIGPYHYQSEGLQTRSNLWKEQCVSEVKSLLSPPAVDGDAGVLLDRLMAGIEDEVRMYYDDIRSSPFPDNGEAFRGMMIADGCFLLVTLGLLQRPMRHPSRWDNQLWLHDILLYGNQLPFVVVREIYRLIRSCETRTEEEHGFPGKKIGAIIGPMLRGYTTRPASDVVVENAGHVLHLCHLLLKPTNTPMDNSEPRRGDGGDDDGNVERWRRATEYSELLVVFKKRELGGGAQCISDVKIRGRVVEIPKLELNPQTWRLLRNLVLLEQMNEHLGDHVTAYCVFISQIASTSADVRLLMERGIIVHWEATDEAAARKMGKLCDQITFYPGWDKYLTLEWHALESHCRSWSWRLAAKLCRHKDWKNPLVVTGTLVAVVILFCAIVQSLYSFLAYRDQK</sequence>
<keyword evidence="2" id="KW-1133">Transmembrane helix</keyword>
<dbReference type="HOGENOM" id="CLU_020188_5_3_1"/>
<protein>
    <submittedName>
        <fullName evidence="3">Uncharacterized protein</fullName>
    </submittedName>
</protein>
<name>J3N312_ORYBR</name>
<dbReference type="PANTHER" id="PTHR31170:SF18">
    <property type="entry name" value="(WILD MALAYSIAN BANANA) HYPOTHETICAL PROTEIN"/>
    <property type="match status" value="1"/>
</dbReference>
<keyword evidence="2" id="KW-0812">Transmembrane</keyword>
<keyword evidence="2" id="KW-0472">Membrane</keyword>
<evidence type="ECO:0000256" key="2">
    <source>
        <dbReference type="SAM" id="Phobius"/>
    </source>
</evidence>
<dbReference type="eggNOG" id="ENOG502RY48">
    <property type="taxonomic scope" value="Eukaryota"/>
</dbReference>
<evidence type="ECO:0000313" key="4">
    <source>
        <dbReference type="Proteomes" id="UP000006038"/>
    </source>
</evidence>
<feature type="transmembrane region" description="Helical" evidence="2">
    <location>
        <begin position="390"/>
        <end position="414"/>
    </location>
</feature>
<feature type="compositionally biased region" description="Basic and acidic residues" evidence="1">
    <location>
        <begin position="217"/>
        <end position="231"/>
    </location>
</feature>
<dbReference type="InterPro" id="IPR004158">
    <property type="entry name" value="DUF247_pln"/>
</dbReference>
<dbReference type="Pfam" id="PF03140">
    <property type="entry name" value="DUF247"/>
    <property type="match status" value="1"/>
</dbReference>
<evidence type="ECO:0000313" key="3">
    <source>
        <dbReference type="EnsemblPlants" id="OB10G19100.1"/>
    </source>
</evidence>
<dbReference type="Proteomes" id="UP000006038">
    <property type="component" value="Chromosome 10"/>
</dbReference>
<keyword evidence="4" id="KW-1185">Reference proteome</keyword>
<organism evidence="3">
    <name type="scientific">Oryza brachyantha</name>
    <name type="common">malo sina</name>
    <dbReference type="NCBI Taxonomy" id="4533"/>
    <lineage>
        <taxon>Eukaryota</taxon>
        <taxon>Viridiplantae</taxon>
        <taxon>Streptophyta</taxon>
        <taxon>Embryophyta</taxon>
        <taxon>Tracheophyta</taxon>
        <taxon>Spermatophyta</taxon>
        <taxon>Magnoliopsida</taxon>
        <taxon>Liliopsida</taxon>
        <taxon>Poales</taxon>
        <taxon>Poaceae</taxon>
        <taxon>BOP clade</taxon>
        <taxon>Oryzoideae</taxon>
        <taxon>Oryzeae</taxon>
        <taxon>Oryzinae</taxon>
        <taxon>Oryza</taxon>
    </lineage>
</organism>
<dbReference type="PANTHER" id="PTHR31170">
    <property type="entry name" value="BNAC04G53230D PROTEIN"/>
    <property type="match status" value="1"/>
</dbReference>
<feature type="region of interest" description="Disordered" evidence="1">
    <location>
        <begin position="211"/>
        <end position="231"/>
    </location>
</feature>
<reference evidence="3" key="2">
    <citation type="submission" date="2013-04" db="UniProtKB">
        <authorList>
            <consortium name="EnsemblPlants"/>
        </authorList>
    </citation>
    <scope>IDENTIFICATION</scope>
</reference>
<reference evidence="3" key="1">
    <citation type="journal article" date="2013" name="Nat. Commun.">
        <title>Whole-genome sequencing of Oryza brachyantha reveals mechanisms underlying Oryza genome evolution.</title>
        <authorList>
            <person name="Chen J."/>
            <person name="Huang Q."/>
            <person name="Gao D."/>
            <person name="Wang J."/>
            <person name="Lang Y."/>
            <person name="Liu T."/>
            <person name="Li B."/>
            <person name="Bai Z."/>
            <person name="Luis Goicoechea J."/>
            <person name="Liang C."/>
            <person name="Chen C."/>
            <person name="Zhang W."/>
            <person name="Sun S."/>
            <person name="Liao Y."/>
            <person name="Zhang X."/>
            <person name="Yang L."/>
            <person name="Song C."/>
            <person name="Wang M."/>
            <person name="Shi J."/>
            <person name="Liu G."/>
            <person name="Liu J."/>
            <person name="Zhou H."/>
            <person name="Zhou W."/>
            <person name="Yu Q."/>
            <person name="An N."/>
            <person name="Chen Y."/>
            <person name="Cai Q."/>
            <person name="Wang B."/>
            <person name="Liu B."/>
            <person name="Min J."/>
            <person name="Huang Y."/>
            <person name="Wu H."/>
            <person name="Li Z."/>
            <person name="Zhang Y."/>
            <person name="Yin Y."/>
            <person name="Song W."/>
            <person name="Jiang J."/>
            <person name="Jackson S.A."/>
            <person name="Wing R.A."/>
            <person name="Wang J."/>
            <person name="Chen M."/>
        </authorList>
    </citation>
    <scope>NUCLEOTIDE SEQUENCE [LARGE SCALE GENOMIC DNA]</scope>
    <source>
        <strain evidence="3">cv. IRGC 101232</strain>
    </source>
</reference>
<dbReference type="Gramene" id="OB10G19100.1">
    <property type="protein sequence ID" value="OB10G19100.1"/>
    <property type="gene ID" value="OB10G19100"/>
</dbReference>
<dbReference type="OMA" id="DEVRMYY"/>
<dbReference type="EnsemblPlants" id="OB10G19100.1">
    <property type="protein sequence ID" value="OB10G19100.1"/>
    <property type="gene ID" value="OB10G19100"/>
</dbReference>